<comment type="caution">
    <text evidence="3">The sequence shown here is derived from an EMBL/GenBank/DDBJ whole genome shotgun (WGS) entry which is preliminary data.</text>
</comment>
<keyword evidence="4" id="KW-1185">Reference proteome</keyword>
<dbReference type="GO" id="GO:0005634">
    <property type="term" value="C:nucleus"/>
    <property type="evidence" value="ECO:0007669"/>
    <property type="project" value="TreeGrafter"/>
</dbReference>
<dbReference type="GO" id="GO:0043565">
    <property type="term" value="F:sequence-specific DNA binding"/>
    <property type="evidence" value="ECO:0007669"/>
    <property type="project" value="InterPro"/>
</dbReference>
<sequence>MQSLRDRLRINSSLWRSRFVISKEKEISGLRIGRGILVLLFTDNAPGEGFGVGSVTFFVIQCFPSISSHSVSPTFVNLSPFVAEGKSSIPDKSSPAPPDQTNMHVYPDWAAMQAYYGPRMALPPYYNSAVASGHATHPYMWGPPQPMMPPYGAPYAAVYSHGGVYAHPAVPIGSHPQVPGVVTSPAAGTPLSLETPTKSSGNTGRGLMKKLKGFDALAMSIGNGNAESAEDGGRLSQSVETEGSSDGSDGNTARGKKRSREGTPTAGMISSFIDSVHT</sequence>
<feature type="compositionally biased region" description="Polar residues" evidence="1">
    <location>
        <begin position="235"/>
        <end position="251"/>
    </location>
</feature>
<feature type="region of interest" description="Disordered" evidence="1">
    <location>
        <begin position="225"/>
        <end position="278"/>
    </location>
</feature>
<feature type="region of interest" description="Disordered" evidence="1">
    <location>
        <begin position="183"/>
        <end position="207"/>
    </location>
</feature>
<gene>
    <name evidence="3" type="ORF">DCAF_LOCUS21482</name>
</gene>
<dbReference type="InterPro" id="IPR012900">
    <property type="entry name" value="MFMR"/>
</dbReference>
<dbReference type="Proteomes" id="UP001314170">
    <property type="component" value="Unassembled WGS sequence"/>
</dbReference>
<dbReference type="PANTHER" id="PTHR45967">
    <property type="entry name" value="G-BOX-BINDING FACTOR 3-RELATED"/>
    <property type="match status" value="1"/>
</dbReference>
<dbReference type="InterPro" id="IPR044827">
    <property type="entry name" value="GBF-like"/>
</dbReference>
<name>A0AAV1SBW6_9ROSI</name>
<feature type="compositionally biased region" description="Polar residues" evidence="1">
    <location>
        <begin position="192"/>
        <end position="202"/>
    </location>
</feature>
<evidence type="ECO:0000313" key="4">
    <source>
        <dbReference type="Proteomes" id="UP001314170"/>
    </source>
</evidence>
<dbReference type="Pfam" id="PF07777">
    <property type="entry name" value="MFMR"/>
    <property type="match status" value="1"/>
</dbReference>
<dbReference type="EMBL" id="CAWUPB010001173">
    <property type="protein sequence ID" value="CAK7348775.1"/>
    <property type="molecule type" value="Genomic_DNA"/>
</dbReference>
<dbReference type="Pfam" id="PF16596">
    <property type="entry name" value="MFMR_assoc"/>
    <property type="match status" value="1"/>
</dbReference>
<evidence type="ECO:0000256" key="1">
    <source>
        <dbReference type="SAM" id="MobiDB-lite"/>
    </source>
</evidence>
<evidence type="ECO:0000313" key="3">
    <source>
        <dbReference type="EMBL" id="CAK7348775.1"/>
    </source>
</evidence>
<accession>A0AAV1SBW6</accession>
<dbReference type="PANTHER" id="PTHR45967:SF1">
    <property type="entry name" value="G-BOX-BINDING FACTOR 3"/>
    <property type="match status" value="1"/>
</dbReference>
<evidence type="ECO:0000259" key="2">
    <source>
        <dbReference type="Pfam" id="PF07777"/>
    </source>
</evidence>
<dbReference type="AlphaFoldDB" id="A0AAV1SBW6"/>
<organism evidence="3 4">
    <name type="scientific">Dovyalis caffra</name>
    <dbReference type="NCBI Taxonomy" id="77055"/>
    <lineage>
        <taxon>Eukaryota</taxon>
        <taxon>Viridiplantae</taxon>
        <taxon>Streptophyta</taxon>
        <taxon>Embryophyta</taxon>
        <taxon>Tracheophyta</taxon>
        <taxon>Spermatophyta</taxon>
        <taxon>Magnoliopsida</taxon>
        <taxon>eudicotyledons</taxon>
        <taxon>Gunneridae</taxon>
        <taxon>Pentapetalae</taxon>
        <taxon>rosids</taxon>
        <taxon>fabids</taxon>
        <taxon>Malpighiales</taxon>
        <taxon>Salicaceae</taxon>
        <taxon>Flacourtieae</taxon>
        <taxon>Dovyalis</taxon>
    </lineage>
</organism>
<feature type="domain" description="G-box binding protein multifunctional mosaic region" evidence="2">
    <location>
        <begin position="88"/>
        <end position="171"/>
    </location>
</feature>
<protein>
    <recommendedName>
        <fullName evidence="2">G-box binding protein multifunctional mosaic region domain-containing protein</fullName>
    </recommendedName>
</protein>
<proteinExistence type="predicted"/>
<reference evidence="3 4" key="1">
    <citation type="submission" date="2024-01" db="EMBL/GenBank/DDBJ databases">
        <authorList>
            <person name="Waweru B."/>
        </authorList>
    </citation>
    <scope>NUCLEOTIDE SEQUENCE [LARGE SCALE GENOMIC DNA]</scope>
</reference>
<dbReference type="GO" id="GO:0003700">
    <property type="term" value="F:DNA-binding transcription factor activity"/>
    <property type="evidence" value="ECO:0007669"/>
    <property type="project" value="InterPro"/>
</dbReference>